<dbReference type="InterPro" id="IPR055411">
    <property type="entry name" value="LRR_FXL15/At3g58940/PEG3-like"/>
</dbReference>
<feature type="compositionally biased region" description="Low complexity" evidence="1">
    <location>
        <begin position="403"/>
        <end position="412"/>
    </location>
</feature>
<feature type="compositionally biased region" description="Polar residues" evidence="1">
    <location>
        <begin position="93"/>
        <end position="105"/>
    </location>
</feature>
<feature type="region of interest" description="Disordered" evidence="1">
    <location>
        <begin position="84"/>
        <end position="105"/>
    </location>
</feature>
<evidence type="ECO:0000313" key="3">
    <source>
        <dbReference type="EMBL" id="KAF9329530.1"/>
    </source>
</evidence>
<dbReference type="InterPro" id="IPR032675">
    <property type="entry name" value="LRR_dom_sf"/>
</dbReference>
<evidence type="ECO:0000256" key="1">
    <source>
        <dbReference type="SAM" id="MobiDB-lite"/>
    </source>
</evidence>
<dbReference type="PANTHER" id="PTHR13318">
    <property type="entry name" value="PARTNER OF PAIRED, ISOFORM B-RELATED"/>
    <property type="match status" value="1"/>
</dbReference>
<dbReference type="GO" id="GO:0019005">
    <property type="term" value="C:SCF ubiquitin ligase complex"/>
    <property type="evidence" value="ECO:0007669"/>
    <property type="project" value="TreeGrafter"/>
</dbReference>
<accession>A0A9P5VKQ2</accession>
<reference evidence="3" key="1">
    <citation type="journal article" date="2020" name="Fungal Divers.">
        <title>Resolving the Mortierellaceae phylogeny through synthesis of multi-gene phylogenetics and phylogenomics.</title>
        <authorList>
            <person name="Vandepol N."/>
            <person name="Liber J."/>
            <person name="Desiro A."/>
            <person name="Na H."/>
            <person name="Kennedy M."/>
            <person name="Barry K."/>
            <person name="Grigoriev I.V."/>
            <person name="Miller A.N."/>
            <person name="O'Donnell K."/>
            <person name="Stajich J.E."/>
            <person name="Bonito G."/>
        </authorList>
    </citation>
    <scope>NUCLEOTIDE SEQUENCE</scope>
    <source>
        <strain evidence="3">NVP1</strain>
    </source>
</reference>
<feature type="region of interest" description="Disordered" evidence="1">
    <location>
        <begin position="382"/>
        <end position="416"/>
    </location>
</feature>
<name>A0A9P5VKQ2_9FUNG</name>
<comment type="caution">
    <text evidence="3">The sequence shown here is derived from an EMBL/GenBank/DDBJ whole genome shotgun (WGS) entry which is preliminary data.</text>
</comment>
<evidence type="ECO:0000313" key="4">
    <source>
        <dbReference type="Proteomes" id="UP000696485"/>
    </source>
</evidence>
<evidence type="ECO:0000259" key="2">
    <source>
        <dbReference type="Pfam" id="PF24758"/>
    </source>
</evidence>
<dbReference type="GO" id="GO:0031146">
    <property type="term" value="P:SCF-dependent proteasomal ubiquitin-dependent protein catabolic process"/>
    <property type="evidence" value="ECO:0007669"/>
    <property type="project" value="TreeGrafter"/>
</dbReference>
<protein>
    <recommendedName>
        <fullName evidence="2">F-box/LRR-repeat protein 15/At3g58940/PEG3-like LRR domain-containing protein</fullName>
    </recommendedName>
</protein>
<keyword evidence="4" id="KW-1185">Reference proteome</keyword>
<dbReference type="SUPFAM" id="SSF52047">
    <property type="entry name" value="RNI-like"/>
    <property type="match status" value="2"/>
</dbReference>
<organism evidence="3 4">
    <name type="scientific">Podila minutissima</name>
    <dbReference type="NCBI Taxonomy" id="64525"/>
    <lineage>
        <taxon>Eukaryota</taxon>
        <taxon>Fungi</taxon>
        <taxon>Fungi incertae sedis</taxon>
        <taxon>Mucoromycota</taxon>
        <taxon>Mortierellomycotina</taxon>
        <taxon>Mortierellomycetes</taxon>
        <taxon>Mortierellales</taxon>
        <taxon>Mortierellaceae</taxon>
        <taxon>Podila</taxon>
    </lineage>
</organism>
<dbReference type="Pfam" id="PF24758">
    <property type="entry name" value="LRR_At5g56370"/>
    <property type="match status" value="1"/>
</dbReference>
<dbReference type="Gene3D" id="3.80.10.10">
    <property type="entry name" value="Ribonuclease Inhibitor"/>
    <property type="match status" value="2"/>
</dbReference>
<dbReference type="Proteomes" id="UP000696485">
    <property type="component" value="Unassembled WGS sequence"/>
</dbReference>
<feature type="domain" description="F-box/LRR-repeat protein 15/At3g58940/PEG3-like LRR" evidence="2">
    <location>
        <begin position="496"/>
        <end position="588"/>
    </location>
</feature>
<dbReference type="AlphaFoldDB" id="A0A9P5VKQ2"/>
<gene>
    <name evidence="3" type="ORF">BG006_007394</name>
</gene>
<sequence length="766" mass="85488">MDAVSTALSSQDILHQILSLGSLAQADLRACCLVNSDWAATGLALLWRHPQCHTLLAFRLLLDTLRHEQDQPARVLLLPSTHSRERSVRRASTMHSPSPSARTLTPSQSLAILPTPYRPHCPPKEYGIPFHGKRSYHRAQFIRTLDLHAVSAYLSLHHLEILARSSRIGLRALDLQTIQLPFSEHLLAILVASKQLRSLTLGPIELPSMEDLSYLKPCLGSLTELRLMSCLDTVDDDVLGFLLRHSPQLRQLEIHGEKFTDRSLEFIATTCVELESLVLEAPLMTDVVIAQITTGCTKLKTWRLIDCTELSETTVELLETMYDWDKTPKGIRGGFAGLLTGSSSSIASLAGATGAISLATSPSSTSLSSAATLISQSSSLSSSAHSESDVSQSHKSHQRRQGSNNSMSNSDSGANREEHSFLLEQHIQLSSQQQYQQQQLLLQPTAGLSTLEFRNCFGIHPFAINSILRAQPRLEHLTLGGPKITDDSLTCLTETAYPHLRTLELFDCSEVSDETMVATLFNCDQLTKVGIRGSNFTYRTFSGIAMHLEMLEELHLEHVRLIINETLQDIMLRCSRLRVLKLWHCRNLTQDLFTDQMDPVSSLEVLEYMDKYMRLFNQPGRDQPGGGRQGGAGAGGGSGANVGWESQVRFLQTLVIRFENLRVLRLGKIAETYVPVNLVSYLCQLDRLEKFSIFQNPCLDLIDLKELQSRLPTLIEVGVGQSDRLSEEDILRFNQSNHRPNVLMYRRLLESSDELVTYAYKPNLNA</sequence>
<dbReference type="EMBL" id="JAAAUY010000467">
    <property type="protein sequence ID" value="KAF9329530.1"/>
    <property type="molecule type" value="Genomic_DNA"/>
</dbReference>
<proteinExistence type="predicted"/>
<feature type="compositionally biased region" description="Low complexity" evidence="1">
    <location>
        <begin position="382"/>
        <end position="393"/>
    </location>
</feature>